<evidence type="ECO:0000256" key="3">
    <source>
        <dbReference type="ARBA" id="ARBA00022723"/>
    </source>
</evidence>
<dbReference type="FunFam" id="1.10.630.10:FF:000022">
    <property type="entry name" value="Taxadiene 5-alpha hydroxylase"/>
    <property type="match status" value="1"/>
</dbReference>
<dbReference type="Gene3D" id="1.10.630.10">
    <property type="entry name" value="Cytochrome P450"/>
    <property type="match status" value="1"/>
</dbReference>
<name>A0A7J7NJI0_9MAGN</name>
<evidence type="ECO:0000256" key="6">
    <source>
        <dbReference type="PIRSR" id="PIRSR602401-1"/>
    </source>
</evidence>
<reference evidence="8 9" key="1">
    <citation type="journal article" date="2020" name="IScience">
        <title>Genome Sequencing of the Endangered Kingdonia uniflora (Circaeasteraceae, Ranunculales) Reveals Potential Mechanisms of Evolutionary Specialization.</title>
        <authorList>
            <person name="Sun Y."/>
            <person name="Deng T."/>
            <person name="Zhang A."/>
            <person name="Moore M.J."/>
            <person name="Landis J.B."/>
            <person name="Lin N."/>
            <person name="Zhang H."/>
            <person name="Zhang X."/>
            <person name="Huang J."/>
            <person name="Zhang X."/>
            <person name="Sun H."/>
            <person name="Wang H."/>
        </authorList>
    </citation>
    <scope>NUCLEOTIDE SEQUENCE [LARGE SCALE GENOMIC DNA]</scope>
    <source>
        <strain evidence="8">TB1705</strain>
        <tissue evidence="8">Leaf</tissue>
    </source>
</reference>
<dbReference type="OrthoDB" id="3945418at2759"/>
<keyword evidence="7" id="KW-0503">Monooxygenase</keyword>
<evidence type="ECO:0000256" key="2">
    <source>
        <dbReference type="ARBA" id="ARBA00010617"/>
    </source>
</evidence>
<dbReference type="GO" id="GO:0004497">
    <property type="term" value="F:monooxygenase activity"/>
    <property type="evidence" value="ECO:0007669"/>
    <property type="project" value="UniProtKB-KW"/>
</dbReference>
<dbReference type="InterPro" id="IPR036396">
    <property type="entry name" value="Cyt_P450_sf"/>
</dbReference>
<proteinExistence type="inferred from homology"/>
<dbReference type="EMBL" id="JACGCM010000760">
    <property type="protein sequence ID" value="KAF6167345.1"/>
    <property type="molecule type" value="Genomic_DNA"/>
</dbReference>
<organism evidence="8 9">
    <name type="scientific">Kingdonia uniflora</name>
    <dbReference type="NCBI Taxonomy" id="39325"/>
    <lineage>
        <taxon>Eukaryota</taxon>
        <taxon>Viridiplantae</taxon>
        <taxon>Streptophyta</taxon>
        <taxon>Embryophyta</taxon>
        <taxon>Tracheophyta</taxon>
        <taxon>Spermatophyta</taxon>
        <taxon>Magnoliopsida</taxon>
        <taxon>Ranunculales</taxon>
        <taxon>Circaeasteraceae</taxon>
        <taxon>Kingdonia</taxon>
    </lineage>
</organism>
<dbReference type="InterPro" id="IPR001128">
    <property type="entry name" value="Cyt_P450"/>
</dbReference>
<evidence type="ECO:0000256" key="7">
    <source>
        <dbReference type="RuleBase" id="RU000461"/>
    </source>
</evidence>
<keyword evidence="9" id="KW-1185">Reference proteome</keyword>
<evidence type="ECO:0008006" key="10">
    <source>
        <dbReference type="Google" id="ProtNLM"/>
    </source>
</evidence>
<protein>
    <recommendedName>
        <fullName evidence="10">Cytochrome P450</fullName>
    </recommendedName>
</protein>
<dbReference type="GO" id="GO:0044550">
    <property type="term" value="P:secondary metabolite biosynthetic process"/>
    <property type="evidence" value="ECO:0007669"/>
    <property type="project" value="UniProtKB-ARBA"/>
</dbReference>
<feature type="binding site" description="axial binding residue" evidence="6">
    <location>
        <position position="458"/>
    </location>
    <ligand>
        <name>heme</name>
        <dbReference type="ChEBI" id="CHEBI:30413"/>
    </ligand>
    <ligandPart>
        <name>Fe</name>
        <dbReference type="ChEBI" id="CHEBI:18248"/>
    </ligandPart>
</feature>
<keyword evidence="3 6" id="KW-0479">Metal-binding</keyword>
<comment type="similarity">
    <text evidence="2 7">Belongs to the cytochrome P450 family.</text>
</comment>
<dbReference type="GO" id="GO:0016125">
    <property type="term" value="P:sterol metabolic process"/>
    <property type="evidence" value="ECO:0007669"/>
    <property type="project" value="TreeGrafter"/>
</dbReference>
<dbReference type="PANTHER" id="PTHR24286">
    <property type="entry name" value="CYTOCHROME P450 26"/>
    <property type="match status" value="1"/>
</dbReference>
<keyword evidence="5 6" id="KW-0408">Iron</keyword>
<evidence type="ECO:0000313" key="9">
    <source>
        <dbReference type="Proteomes" id="UP000541444"/>
    </source>
</evidence>
<dbReference type="Pfam" id="PF00067">
    <property type="entry name" value="p450"/>
    <property type="match status" value="1"/>
</dbReference>
<keyword evidence="4 7" id="KW-0560">Oxidoreductase</keyword>
<gene>
    <name evidence="8" type="ORF">GIB67_043206</name>
</gene>
<dbReference type="InterPro" id="IPR017972">
    <property type="entry name" value="Cyt_P450_CS"/>
</dbReference>
<dbReference type="PRINTS" id="PR00385">
    <property type="entry name" value="P450"/>
</dbReference>
<dbReference type="GO" id="GO:0016705">
    <property type="term" value="F:oxidoreductase activity, acting on paired donors, with incorporation or reduction of molecular oxygen"/>
    <property type="evidence" value="ECO:0007669"/>
    <property type="project" value="InterPro"/>
</dbReference>
<comment type="cofactor">
    <cofactor evidence="1 6">
        <name>heme</name>
        <dbReference type="ChEBI" id="CHEBI:30413"/>
    </cofactor>
</comment>
<evidence type="ECO:0000313" key="8">
    <source>
        <dbReference type="EMBL" id="KAF6167345.1"/>
    </source>
</evidence>
<dbReference type="PRINTS" id="PR00463">
    <property type="entry name" value="EP450I"/>
</dbReference>
<dbReference type="InterPro" id="IPR002401">
    <property type="entry name" value="Cyt_P450_E_grp-I"/>
</dbReference>
<dbReference type="GO" id="GO:0005506">
    <property type="term" value="F:iron ion binding"/>
    <property type="evidence" value="ECO:0007669"/>
    <property type="project" value="InterPro"/>
</dbReference>
<evidence type="ECO:0000256" key="5">
    <source>
        <dbReference type="ARBA" id="ARBA00023004"/>
    </source>
</evidence>
<dbReference type="GO" id="GO:0020037">
    <property type="term" value="F:heme binding"/>
    <property type="evidence" value="ECO:0007669"/>
    <property type="project" value="InterPro"/>
</dbReference>
<evidence type="ECO:0000256" key="4">
    <source>
        <dbReference type="ARBA" id="ARBA00023002"/>
    </source>
</evidence>
<evidence type="ECO:0000256" key="1">
    <source>
        <dbReference type="ARBA" id="ARBA00001971"/>
    </source>
</evidence>
<dbReference type="Proteomes" id="UP000541444">
    <property type="component" value="Unassembled WGS sequence"/>
</dbReference>
<keyword evidence="6 7" id="KW-0349">Heme</keyword>
<dbReference type="SUPFAM" id="SSF48264">
    <property type="entry name" value="Cytochrome P450"/>
    <property type="match status" value="1"/>
</dbReference>
<dbReference type="PANTHER" id="PTHR24286:SF256">
    <property type="entry name" value="CYTOCHROME P450 FAMILY PROTEIN"/>
    <property type="match status" value="1"/>
</dbReference>
<sequence>MHIYFKGRPELLGIICYHLKMELPFEFQLPLLGVVLVTLGSLYVAARYLNVNSGKNLPPGSLGFPFFGESIGLLRSMKKNNKEWFESRIRKYGPVFKTSLMGAQFAILTSQAGTKFVLTANDGIANNQSASASAIFGRKSLLDAEGSRHKLLKGAVMNMLKPERLQKFIGEMDIIVKKQLLQELKHKDSVNFVTLIRKVVFMVNCTILFRIPEGGMDKYALRMEDLVAAFRATWAIPLNIPGTVFGKGCKARARICKVLCNLVKTRKKELVEEDEKERDSEYDVITCFLNVRDDEGLPLSEEDIVDNLMTLLLASHDTTASLLSLFVHYIGRDSHVYNKVLEEQKEVARARANSTDVGKLTWSEIQSMKYTWRVAQEIMRLTPPVGGTTRRTTKDISFGGFNIPKGWHLLWMAFSTHMDAEIFEDPEKFDPSRFEKSPSKPVPPPYTYLPFGAGSRICPGSELARVETLLIIHHLIIYYQWTPMITNEPIVNDPVPYPAMGLPAKLHSRADLDKNT</sequence>
<dbReference type="PROSITE" id="PS00086">
    <property type="entry name" value="CYTOCHROME_P450"/>
    <property type="match status" value="1"/>
</dbReference>
<accession>A0A7J7NJI0</accession>
<dbReference type="AlphaFoldDB" id="A0A7J7NJI0"/>
<comment type="caution">
    <text evidence="8">The sequence shown here is derived from an EMBL/GenBank/DDBJ whole genome shotgun (WGS) entry which is preliminary data.</text>
</comment>